<dbReference type="NCBIfam" id="TIGR00121">
    <property type="entry name" value="birA_ligase"/>
    <property type="match status" value="1"/>
</dbReference>
<dbReference type="PANTHER" id="PTHR12835:SF5">
    <property type="entry name" value="BIOTIN--PROTEIN LIGASE"/>
    <property type="match status" value="1"/>
</dbReference>
<dbReference type="GO" id="GO:0004077">
    <property type="term" value="F:biotin--[biotin carboxyl-carrier protein] ligase activity"/>
    <property type="evidence" value="ECO:0007669"/>
    <property type="project" value="UniProtKB-EC"/>
</dbReference>
<evidence type="ECO:0000256" key="3">
    <source>
        <dbReference type="ARBA" id="ARBA00022840"/>
    </source>
</evidence>
<dbReference type="Pfam" id="PF02237">
    <property type="entry name" value="BPL_C"/>
    <property type="match status" value="1"/>
</dbReference>
<comment type="catalytic activity">
    <reaction evidence="6">
        <text>biotin + L-lysyl-[protein] + ATP = N(6)-biotinyl-L-lysyl-[protein] + AMP + diphosphate + H(+)</text>
        <dbReference type="Rhea" id="RHEA:11756"/>
        <dbReference type="Rhea" id="RHEA-COMP:9752"/>
        <dbReference type="Rhea" id="RHEA-COMP:10505"/>
        <dbReference type="ChEBI" id="CHEBI:15378"/>
        <dbReference type="ChEBI" id="CHEBI:29969"/>
        <dbReference type="ChEBI" id="CHEBI:30616"/>
        <dbReference type="ChEBI" id="CHEBI:33019"/>
        <dbReference type="ChEBI" id="CHEBI:57586"/>
        <dbReference type="ChEBI" id="CHEBI:83144"/>
        <dbReference type="ChEBI" id="CHEBI:456215"/>
        <dbReference type="EC" id="6.3.4.15"/>
    </reaction>
</comment>
<evidence type="ECO:0000256" key="1">
    <source>
        <dbReference type="ARBA" id="ARBA00022598"/>
    </source>
</evidence>
<evidence type="ECO:0000259" key="7">
    <source>
        <dbReference type="PROSITE" id="PS51733"/>
    </source>
</evidence>
<name>A0A364NWC2_9PROT</name>
<evidence type="ECO:0000256" key="4">
    <source>
        <dbReference type="ARBA" id="ARBA00023267"/>
    </source>
</evidence>
<dbReference type="PANTHER" id="PTHR12835">
    <property type="entry name" value="BIOTIN PROTEIN LIGASE"/>
    <property type="match status" value="1"/>
</dbReference>
<protein>
    <recommendedName>
        <fullName evidence="5">biotin--[biotin carboxyl-carrier protein] ligase</fullName>
        <ecNumber evidence="5">6.3.4.15</ecNumber>
    </recommendedName>
</protein>
<gene>
    <name evidence="8" type="ORF">CU669_14045</name>
</gene>
<evidence type="ECO:0000313" key="8">
    <source>
        <dbReference type="EMBL" id="RAU21290.1"/>
    </source>
</evidence>
<organism evidence="8 9">
    <name type="scientific">Paramagnetospirillum kuznetsovii</name>
    <dbReference type="NCBI Taxonomy" id="2053833"/>
    <lineage>
        <taxon>Bacteria</taxon>
        <taxon>Pseudomonadati</taxon>
        <taxon>Pseudomonadota</taxon>
        <taxon>Alphaproteobacteria</taxon>
        <taxon>Rhodospirillales</taxon>
        <taxon>Magnetospirillaceae</taxon>
        <taxon>Paramagnetospirillum</taxon>
    </lineage>
</organism>
<comment type="caution">
    <text evidence="8">The sequence shown here is derived from an EMBL/GenBank/DDBJ whole genome shotgun (WGS) entry which is preliminary data.</text>
</comment>
<keyword evidence="4" id="KW-0092">Biotin</keyword>
<accession>A0A364NWC2</accession>
<evidence type="ECO:0000313" key="9">
    <source>
        <dbReference type="Proteomes" id="UP000251075"/>
    </source>
</evidence>
<keyword evidence="3" id="KW-0067">ATP-binding</keyword>
<reference evidence="8 9" key="1">
    <citation type="submission" date="2017-11" db="EMBL/GenBank/DDBJ databases">
        <title>Draft genome sequence of magnetotactic bacterium Magnetospirillum kuznetsovii LBB-42.</title>
        <authorList>
            <person name="Grouzdev D.S."/>
            <person name="Rysina M.S."/>
            <person name="Baslerov R.V."/>
            <person name="Koziaeva V."/>
        </authorList>
    </citation>
    <scope>NUCLEOTIDE SEQUENCE [LARGE SCALE GENOMIC DNA]</scope>
    <source>
        <strain evidence="8 9">LBB-42</strain>
    </source>
</reference>
<dbReference type="InterPro" id="IPR004408">
    <property type="entry name" value="Biotin_CoA_COase_ligase"/>
</dbReference>
<dbReference type="Gene3D" id="2.30.30.100">
    <property type="match status" value="1"/>
</dbReference>
<dbReference type="Pfam" id="PF03099">
    <property type="entry name" value="BPL_LplA_LipB"/>
    <property type="match status" value="1"/>
</dbReference>
<dbReference type="SUPFAM" id="SSF50037">
    <property type="entry name" value="C-terminal domain of transcriptional repressors"/>
    <property type="match status" value="1"/>
</dbReference>
<keyword evidence="2" id="KW-0547">Nucleotide-binding</keyword>
<evidence type="ECO:0000256" key="5">
    <source>
        <dbReference type="ARBA" id="ARBA00024227"/>
    </source>
</evidence>
<evidence type="ECO:0000256" key="6">
    <source>
        <dbReference type="ARBA" id="ARBA00047846"/>
    </source>
</evidence>
<dbReference type="CDD" id="cd16442">
    <property type="entry name" value="BPL"/>
    <property type="match status" value="1"/>
</dbReference>
<proteinExistence type="predicted"/>
<dbReference type="OrthoDB" id="9807064at2"/>
<dbReference type="InterPro" id="IPR003142">
    <property type="entry name" value="BPL_C"/>
</dbReference>
<dbReference type="SUPFAM" id="SSF55681">
    <property type="entry name" value="Class II aaRS and biotin synthetases"/>
    <property type="match status" value="1"/>
</dbReference>
<dbReference type="EC" id="6.3.4.15" evidence="5"/>
<dbReference type="InterPro" id="IPR004143">
    <property type="entry name" value="BPL_LPL_catalytic"/>
</dbReference>
<dbReference type="PROSITE" id="PS51733">
    <property type="entry name" value="BPL_LPL_CATALYTIC"/>
    <property type="match status" value="1"/>
</dbReference>
<dbReference type="Gene3D" id="3.30.930.10">
    <property type="entry name" value="Bira Bifunctional Protein, Domain 2"/>
    <property type="match status" value="1"/>
</dbReference>
<sequence>MSKNGLPSPFGLMRLGVVGSTNDEARRLASDGAAADLLVVMAESQSAGRGRRGRQWQSPAGNLHASVLIRLDRPLSQSAQIGFVAAVALAEALGDLVSDADFRCKWPNDLLCNGKKVAGMLLEAAGDGWLVLGFGVNVVQAPPPGEALYAAASLADFGWGGDAPGVLNAFCHRFGPWLARWRQDGFPPIREAWLGHARGVGEQAVVRLETETLTGIFAGLDEDGALILDQGEQGLRRVMAGDVFFPG</sequence>
<dbReference type="AlphaFoldDB" id="A0A364NWC2"/>
<keyword evidence="9" id="KW-1185">Reference proteome</keyword>
<keyword evidence="1 8" id="KW-0436">Ligase</keyword>
<dbReference type="EMBL" id="PGTO01000011">
    <property type="protein sequence ID" value="RAU21290.1"/>
    <property type="molecule type" value="Genomic_DNA"/>
</dbReference>
<feature type="domain" description="BPL/LPL catalytic" evidence="7">
    <location>
        <begin position="7"/>
        <end position="182"/>
    </location>
</feature>
<dbReference type="InterPro" id="IPR008988">
    <property type="entry name" value="Transcriptional_repressor_C"/>
</dbReference>
<dbReference type="RefSeq" id="WP_112145769.1">
    <property type="nucleotide sequence ID" value="NZ_PGTO01000011.1"/>
</dbReference>
<dbReference type="GO" id="GO:0005524">
    <property type="term" value="F:ATP binding"/>
    <property type="evidence" value="ECO:0007669"/>
    <property type="project" value="UniProtKB-KW"/>
</dbReference>
<dbReference type="Proteomes" id="UP000251075">
    <property type="component" value="Unassembled WGS sequence"/>
</dbReference>
<evidence type="ECO:0000256" key="2">
    <source>
        <dbReference type="ARBA" id="ARBA00022741"/>
    </source>
</evidence>
<dbReference type="GO" id="GO:0005737">
    <property type="term" value="C:cytoplasm"/>
    <property type="evidence" value="ECO:0007669"/>
    <property type="project" value="TreeGrafter"/>
</dbReference>
<dbReference type="InterPro" id="IPR045864">
    <property type="entry name" value="aa-tRNA-synth_II/BPL/LPL"/>
</dbReference>